<evidence type="ECO:0000313" key="5">
    <source>
        <dbReference type="Proteomes" id="UP001595713"/>
    </source>
</evidence>
<dbReference type="PANTHER" id="PTHR35089">
    <property type="entry name" value="CHAPERONE PROTEIN SKP"/>
    <property type="match status" value="1"/>
</dbReference>
<dbReference type="PANTHER" id="PTHR35089:SF1">
    <property type="entry name" value="CHAPERONE PROTEIN SKP"/>
    <property type="match status" value="1"/>
</dbReference>
<keyword evidence="2 3" id="KW-0732">Signal</keyword>
<evidence type="ECO:0000256" key="2">
    <source>
        <dbReference type="ARBA" id="ARBA00022729"/>
    </source>
</evidence>
<dbReference type="InterPro" id="IPR005632">
    <property type="entry name" value="Chaperone_Skp"/>
</dbReference>
<evidence type="ECO:0000256" key="3">
    <source>
        <dbReference type="SAM" id="SignalP"/>
    </source>
</evidence>
<organism evidence="4 5">
    <name type="scientific">Sphingomonas hylomeconis</name>
    <dbReference type="NCBI Taxonomy" id="1395958"/>
    <lineage>
        <taxon>Bacteria</taxon>
        <taxon>Pseudomonadati</taxon>
        <taxon>Pseudomonadota</taxon>
        <taxon>Alphaproteobacteria</taxon>
        <taxon>Sphingomonadales</taxon>
        <taxon>Sphingomonadaceae</taxon>
        <taxon>Sphingomonas</taxon>
    </lineage>
</organism>
<dbReference type="RefSeq" id="WP_261292739.1">
    <property type="nucleotide sequence ID" value="NZ_JANQBK010000001.1"/>
</dbReference>
<reference evidence="5" key="1">
    <citation type="journal article" date="2019" name="Int. J. Syst. Evol. Microbiol.">
        <title>The Global Catalogue of Microorganisms (GCM) 10K type strain sequencing project: providing services to taxonomists for standard genome sequencing and annotation.</title>
        <authorList>
            <consortium name="The Broad Institute Genomics Platform"/>
            <consortium name="The Broad Institute Genome Sequencing Center for Infectious Disease"/>
            <person name="Wu L."/>
            <person name="Ma J."/>
        </authorList>
    </citation>
    <scope>NUCLEOTIDE SEQUENCE [LARGE SCALE GENOMIC DNA]</scope>
    <source>
        <strain evidence="5">KCTC 42739</strain>
    </source>
</reference>
<dbReference type="Gene3D" id="3.30.910.20">
    <property type="entry name" value="Skp domain"/>
    <property type="match status" value="1"/>
</dbReference>
<proteinExistence type="inferred from homology"/>
<keyword evidence="5" id="KW-1185">Reference proteome</keyword>
<comment type="caution">
    <text evidence="4">The sequence shown here is derived from an EMBL/GenBank/DDBJ whole genome shotgun (WGS) entry which is preliminary data.</text>
</comment>
<comment type="similarity">
    <text evidence="1">Belongs to the Skp family.</text>
</comment>
<dbReference type="EMBL" id="JBHRXP010000007">
    <property type="protein sequence ID" value="MFC3581401.1"/>
    <property type="molecule type" value="Genomic_DNA"/>
</dbReference>
<feature type="signal peptide" evidence="3">
    <location>
        <begin position="1"/>
        <end position="21"/>
    </location>
</feature>
<accession>A0ABV7SWX5</accession>
<dbReference type="InterPro" id="IPR024930">
    <property type="entry name" value="Skp_dom_sf"/>
</dbReference>
<dbReference type="SMART" id="SM00935">
    <property type="entry name" value="OmpH"/>
    <property type="match status" value="1"/>
</dbReference>
<sequence length="202" mass="21354">MNNVALLTALVPLALSAPAVAQTAPVAPIAEGLGGPVIPGICLVSRQAIFSNAKIGLAADARIRQITSEAQREVDAERAPIDADVKAFQAEAAKLTPEQRVTRERALNARLQPVQAKAQRRSQEIEATRAKALQRVASEAQPVLAQVYAARKCGLLLDRTSVLGGNLANDLTADVVRGLDAKITTITFNRETIAAPAAQPKR</sequence>
<name>A0ABV7SWX5_9SPHN</name>
<feature type="chain" id="PRO_5046359173" evidence="3">
    <location>
        <begin position="22"/>
        <end position="202"/>
    </location>
</feature>
<evidence type="ECO:0000313" key="4">
    <source>
        <dbReference type="EMBL" id="MFC3581401.1"/>
    </source>
</evidence>
<evidence type="ECO:0000256" key="1">
    <source>
        <dbReference type="ARBA" id="ARBA00009091"/>
    </source>
</evidence>
<dbReference type="Pfam" id="PF03938">
    <property type="entry name" value="OmpH"/>
    <property type="match status" value="1"/>
</dbReference>
<gene>
    <name evidence="4" type="ORF">ACFONA_14605</name>
</gene>
<protein>
    <submittedName>
        <fullName evidence="4">OmpH family outer membrane protein</fullName>
    </submittedName>
</protein>
<dbReference type="SUPFAM" id="SSF111384">
    <property type="entry name" value="OmpH-like"/>
    <property type="match status" value="1"/>
</dbReference>
<dbReference type="Proteomes" id="UP001595713">
    <property type="component" value="Unassembled WGS sequence"/>
</dbReference>